<evidence type="ECO:0000313" key="1">
    <source>
        <dbReference type="EMBL" id="KAH7953163.1"/>
    </source>
</evidence>
<organism evidence="1 2">
    <name type="scientific">Dermacentor silvarum</name>
    <name type="common">Tick</name>
    <dbReference type="NCBI Taxonomy" id="543639"/>
    <lineage>
        <taxon>Eukaryota</taxon>
        <taxon>Metazoa</taxon>
        <taxon>Ecdysozoa</taxon>
        <taxon>Arthropoda</taxon>
        <taxon>Chelicerata</taxon>
        <taxon>Arachnida</taxon>
        <taxon>Acari</taxon>
        <taxon>Parasitiformes</taxon>
        <taxon>Ixodida</taxon>
        <taxon>Ixodoidea</taxon>
        <taxon>Ixodidae</taxon>
        <taxon>Rhipicephalinae</taxon>
        <taxon>Dermacentor</taxon>
    </lineage>
</organism>
<gene>
    <name evidence="1" type="ORF">HPB49_005421</name>
</gene>
<reference evidence="1" key="1">
    <citation type="submission" date="2020-05" db="EMBL/GenBank/DDBJ databases">
        <title>Large-scale comparative analyses of tick genomes elucidate their genetic diversity and vector capacities.</title>
        <authorList>
            <person name="Jia N."/>
            <person name="Wang J."/>
            <person name="Shi W."/>
            <person name="Du L."/>
            <person name="Sun Y."/>
            <person name="Zhan W."/>
            <person name="Jiang J."/>
            <person name="Wang Q."/>
            <person name="Zhang B."/>
            <person name="Ji P."/>
            <person name="Sakyi L.B."/>
            <person name="Cui X."/>
            <person name="Yuan T."/>
            <person name="Jiang B."/>
            <person name="Yang W."/>
            <person name="Lam T.T.-Y."/>
            <person name="Chang Q."/>
            <person name="Ding S."/>
            <person name="Wang X."/>
            <person name="Zhu J."/>
            <person name="Ruan X."/>
            <person name="Zhao L."/>
            <person name="Wei J."/>
            <person name="Que T."/>
            <person name="Du C."/>
            <person name="Cheng J."/>
            <person name="Dai P."/>
            <person name="Han X."/>
            <person name="Huang E."/>
            <person name="Gao Y."/>
            <person name="Liu J."/>
            <person name="Shao H."/>
            <person name="Ye R."/>
            <person name="Li L."/>
            <person name="Wei W."/>
            <person name="Wang X."/>
            <person name="Wang C."/>
            <person name="Yang T."/>
            <person name="Huo Q."/>
            <person name="Li W."/>
            <person name="Guo W."/>
            <person name="Chen H."/>
            <person name="Zhou L."/>
            <person name="Ni X."/>
            <person name="Tian J."/>
            <person name="Zhou Y."/>
            <person name="Sheng Y."/>
            <person name="Liu T."/>
            <person name="Pan Y."/>
            <person name="Xia L."/>
            <person name="Li J."/>
            <person name="Zhao F."/>
            <person name="Cao W."/>
        </authorList>
    </citation>
    <scope>NUCLEOTIDE SEQUENCE</scope>
    <source>
        <strain evidence="1">Dsil-2018</strain>
    </source>
</reference>
<keyword evidence="2" id="KW-1185">Reference proteome</keyword>
<comment type="caution">
    <text evidence="1">The sequence shown here is derived from an EMBL/GenBank/DDBJ whole genome shotgun (WGS) entry which is preliminary data.</text>
</comment>
<evidence type="ECO:0000313" key="2">
    <source>
        <dbReference type="Proteomes" id="UP000821865"/>
    </source>
</evidence>
<dbReference type="EMBL" id="CM023473">
    <property type="protein sequence ID" value="KAH7953163.1"/>
    <property type="molecule type" value="Genomic_DNA"/>
</dbReference>
<sequence length="290" mass="31804">MAAVKWLNLQISAKPEIIRRVKHGEKKSDVAAAYSIPRSTLRTILKNNADVRAKADKGPGATGTQRIRTAAYEDVEAAVCRLMDVRSRNDPISGPVTEPKGKDFAFRLNRPDFKGGSGWLQRFKERHSIVGQAVTSESCAVDVSSMQKWIEENWSDIMTSSSENCDEPIEELDLFSQVSEFPGAVCDWTAATDFVTVDDHVVTTGELADEDIVADLARDLASDSNCEDPTSSDPATCSDALHALSVVRRHCASVEGCGLSFSESLNNVEKCMLNDGLKMKKQKICDYFSC</sequence>
<name>A0ACB8CVC4_DERSI</name>
<protein>
    <submittedName>
        <fullName evidence="1">Uncharacterized protein</fullName>
    </submittedName>
</protein>
<proteinExistence type="predicted"/>
<accession>A0ACB8CVC4</accession>
<dbReference type="Proteomes" id="UP000821865">
    <property type="component" value="Chromosome 4"/>
</dbReference>